<keyword evidence="9" id="KW-1185">Reference proteome</keyword>
<evidence type="ECO:0000256" key="3">
    <source>
        <dbReference type="ARBA" id="ARBA00022618"/>
    </source>
</evidence>
<keyword evidence="3" id="KW-0132">Cell division</keyword>
<keyword evidence="4" id="KW-0498">Mitosis</keyword>
<organism evidence="8 9">
    <name type="scientific">Galdieria partita</name>
    <dbReference type="NCBI Taxonomy" id="83374"/>
    <lineage>
        <taxon>Eukaryota</taxon>
        <taxon>Rhodophyta</taxon>
        <taxon>Bangiophyceae</taxon>
        <taxon>Galdieriales</taxon>
        <taxon>Galdieriaceae</taxon>
        <taxon>Galdieria</taxon>
    </lineage>
</organism>
<dbReference type="AlphaFoldDB" id="A0A9C7PS49"/>
<evidence type="ECO:0000256" key="4">
    <source>
        <dbReference type="ARBA" id="ARBA00022776"/>
    </source>
</evidence>
<evidence type="ECO:0000313" key="8">
    <source>
        <dbReference type="EMBL" id="GJQ08987.1"/>
    </source>
</evidence>
<comment type="caution">
    <text evidence="8">The sequence shown here is derived from an EMBL/GenBank/DDBJ whole genome shotgun (WGS) entry which is preliminary data.</text>
</comment>
<reference evidence="8" key="2">
    <citation type="submission" date="2022-01" db="EMBL/GenBank/DDBJ databases">
        <authorList>
            <person name="Hirooka S."/>
            <person name="Miyagishima S.Y."/>
        </authorList>
    </citation>
    <scope>NUCLEOTIDE SEQUENCE</scope>
    <source>
        <strain evidence="8">NBRC 102759</strain>
    </source>
</reference>
<dbReference type="Pfam" id="PF12862">
    <property type="entry name" value="ANAPC5"/>
    <property type="match status" value="1"/>
</dbReference>
<evidence type="ECO:0000256" key="1">
    <source>
        <dbReference type="ARBA" id="ARBA00007450"/>
    </source>
</evidence>
<evidence type="ECO:0000256" key="6">
    <source>
        <dbReference type="ARBA" id="ARBA00023306"/>
    </source>
</evidence>
<dbReference type="PANTHER" id="PTHR12830">
    <property type="entry name" value="ANAPHASE-PROMOTING COMPLEX SUBUNIT 5"/>
    <property type="match status" value="1"/>
</dbReference>
<sequence>MERQIAIAYLSKRRIFNALRILSLCAEDLQTLNLEVWKRAAHCDRFPEGFDAYLDPSFLISDCLENVLHSSQESFVQPMLGEMQHIETVEELLNVVEQLKVLTFSEETTEHNDDHFVHLEGPIGQFLRRIIIAVDSLSFEDICLLLDSWNSADVSEEEFRNPITYAWDFQVPCSLLPQNDHEAHRLLEGFNYGFIPSDEFLNISLNDSSTTKAELVRFLQSIESADLLSSISSLHRYFDMELCSLDCGPQQASLLLAAAYFTLGIQPLSIVNLHETIKVSQQTGDKYCQLHALLWLCLADMNKKHLLMERVKQLAKEPSYNLLASVKLEEWRICGKGMFSSFEWNTSQDAEQISMFIKDYVESFHSSSGSSSLSRIALCILEAEMWRLKGFLDISYNILEECCSREATGLFSYPFLQCVCVLSLFDLERGNFELALERFEPAIQYLSSIESDRVHRTLDKDLIRIHVLYVIFWRSFYRQERHMARLALEKIESIVSSVEYSSSIDHALMVLKAKCALAQLEGDYQSALRICSEWERFSILKEKPLGYLEAKIYEADIFLHVNTPVKALLPALQVVKISEMNNIEYYRLVASLIVTEVQCQMHQFEAAQNSLRKIEPLLANSVPPLYQGKAYLFRAHIQSACYLQNMSFAANVAGTNETLSATLKDIQSARDCFQKMQACCYIRECQFLHAMIQQIIQLKDKDLGTGVSSSNQGNWLQTDGKCDEQFAYYQVLEKLNKL</sequence>
<dbReference type="OrthoDB" id="2504561at2759"/>
<protein>
    <recommendedName>
        <fullName evidence="2">Anaphase-promoting complex subunit 5</fullName>
    </recommendedName>
</protein>
<dbReference type="GO" id="GO:0051301">
    <property type="term" value="P:cell division"/>
    <property type="evidence" value="ECO:0007669"/>
    <property type="project" value="UniProtKB-KW"/>
</dbReference>
<feature type="domain" description="Anaphase-promoting complex subunit 5" evidence="7">
    <location>
        <begin position="215"/>
        <end position="298"/>
    </location>
</feature>
<evidence type="ECO:0000259" key="7">
    <source>
        <dbReference type="Pfam" id="PF12862"/>
    </source>
</evidence>
<dbReference type="GO" id="GO:0031145">
    <property type="term" value="P:anaphase-promoting complex-dependent catabolic process"/>
    <property type="evidence" value="ECO:0007669"/>
    <property type="project" value="TreeGrafter"/>
</dbReference>
<dbReference type="Proteomes" id="UP001061958">
    <property type="component" value="Unassembled WGS sequence"/>
</dbReference>
<dbReference type="PANTHER" id="PTHR12830:SF9">
    <property type="entry name" value="ANAPHASE-PROMOTING COMPLEX SUBUNIT 5"/>
    <property type="match status" value="1"/>
</dbReference>
<comment type="similarity">
    <text evidence="1">Belongs to the APC5 family.</text>
</comment>
<evidence type="ECO:0000256" key="2">
    <source>
        <dbReference type="ARBA" id="ARBA00016066"/>
    </source>
</evidence>
<gene>
    <name evidence="8" type="ORF">GpartN1_g778.t1</name>
</gene>
<dbReference type="InterPro" id="IPR037679">
    <property type="entry name" value="Apc5"/>
</dbReference>
<dbReference type="InterPro" id="IPR026000">
    <property type="entry name" value="Apc5_dom"/>
</dbReference>
<dbReference type="EMBL" id="BQMJ01000005">
    <property type="protein sequence ID" value="GJQ08987.1"/>
    <property type="molecule type" value="Genomic_DNA"/>
</dbReference>
<evidence type="ECO:0000313" key="9">
    <source>
        <dbReference type="Proteomes" id="UP001061958"/>
    </source>
</evidence>
<keyword evidence="5" id="KW-0833">Ubl conjugation pathway</keyword>
<reference evidence="8" key="1">
    <citation type="journal article" date="2022" name="Proc. Natl. Acad. Sci. U.S.A.">
        <title>Life cycle and functional genomics of the unicellular red alga Galdieria for elucidating algal and plant evolution and industrial use.</title>
        <authorList>
            <person name="Hirooka S."/>
            <person name="Itabashi T."/>
            <person name="Ichinose T.M."/>
            <person name="Onuma R."/>
            <person name="Fujiwara T."/>
            <person name="Yamashita S."/>
            <person name="Jong L.W."/>
            <person name="Tomita R."/>
            <person name="Iwane A.H."/>
            <person name="Miyagishima S.Y."/>
        </authorList>
    </citation>
    <scope>NUCLEOTIDE SEQUENCE</scope>
    <source>
        <strain evidence="8">NBRC 102759</strain>
    </source>
</reference>
<accession>A0A9C7PS49</accession>
<dbReference type="GO" id="GO:0070979">
    <property type="term" value="P:protein K11-linked ubiquitination"/>
    <property type="evidence" value="ECO:0007669"/>
    <property type="project" value="TreeGrafter"/>
</dbReference>
<evidence type="ECO:0000256" key="5">
    <source>
        <dbReference type="ARBA" id="ARBA00022786"/>
    </source>
</evidence>
<dbReference type="GO" id="GO:0005680">
    <property type="term" value="C:anaphase-promoting complex"/>
    <property type="evidence" value="ECO:0007669"/>
    <property type="project" value="InterPro"/>
</dbReference>
<proteinExistence type="inferred from homology"/>
<dbReference type="GO" id="GO:0045842">
    <property type="term" value="P:positive regulation of mitotic metaphase/anaphase transition"/>
    <property type="evidence" value="ECO:0007669"/>
    <property type="project" value="TreeGrafter"/>
</dbReference>
<name>A0A9C7PS49_9RHOD</name>
<keyword evidence="6" id="KW-0131">Cell cycle</keyword>